<organism evidence="22">
    <name type="scientific">Capitella teleta</name>
    <name type="common">Polychaete worm</name>
    <dbReference type="NCBI Taxonomy" id="283909"/>
    <lineage>
        <taxon>Eukaryota</taxon>
        <taxon>Metazoa</taxon>
        <taxon>Spiralia</taxon>
        <taxon>Lophotrochozoa</taxon>
        <taxon>Annelida</taxon>
        <taxon>Polychaeta</taxon>
        <taxon>Sedentaria</taxon>
        <taxon>Scolecida</taxon>
        <taxon>Capitellidae</taxon>
        <taxon>Capitella</taxon>
    </lineage>
</organism>
<evidence type="ECO:0000259" key="15">
    <source>
        <dbReference type="Pfam" id="PF08385"/>
    </source>
</evidence>
<dbReference type="FunFam" id="3.40.50.300:FF:002141">
    <property type="entry name" value="Dynein heavy chain"/>
    <property type="match status" value="1"/>
</dbReference>
<evidence type="ECO:0000256" key="4">
    <source>
        <dbReference type="ARBA" id="ARBA00022701"/>
    </source>
</evidence>
<evidence type="ECO:0000256" key="8">
    <source>
        <dbReference type="ARBA" id="ARBA00023017"/>
    </source>
</evidence>
<evidence type="ECO:0000256" key="3">
    <source>
        <dbReference type="ARBA" id="ARBA00022490"/>
    </source>
</evidence>
<dbReference type="Pfam" id="PF12774">
    <property type="entry name" value="AAA_6"/>
    <property type="match status" value="2"/>
</dbReference>
<dbReference type="Pfam" id="PF17852">
    <property type="entry name" value="Dynein_AAA_lid"/>
    <property type="match status" value="1"/>
</dbReference>
<evidence type="ECO:0008006" key="25">
    <source>
        <dbReference type="Google" id="ProtNLM"/>
    </source>
</evidence>
<evidence type="ECO:0000256" key="5">
    <source>
        <dbReference type="ARBA" id="ARBA00022737"/>
    </source>
</evidence>
<dbReference type="GO" id="GO:0005874">
    <property type="term" value="C:microtubule"/>
    <property type="evidence" value="ECO:0007669"/>
    <property type="project" value="UniProtKB-KW"/>
</dbReference>
<dbReference type="GO" id="GO:0051959">
    <property type="term" value="F:dynein light intermediate chain binding"/>
    <property type="evidence" value="ECO:0007669"/>
    <property type="project" value="InterPro"/>
</dbReference>
<evidence type="ECO:0000256" key="9">
    <source>
        <dbReference type="ARBA" id="ARBA00023054"/>
    </source>
</evidence>
<dbReference type="Pfam" id="PF08393">
    <property type="entry name" value="DHC_N2"/>
    <property type="match status" value="1"/>
</dbReference>
<feature type="compositionally biased region" description="Low complexity" evidence="14">
    <location>
        <begin position="1109"/>
        <end position="1120"/>
    </location>
</feature>
<dbReference type="EMBL" id="AMQN01000230">
    <property type="status" value="NOT_ANNOTATED_CDS"/>
    <property type="molecule type" value="Genomic_DNA"/>
</dbReference>
<dbReference type="Gene3D" id="1.20.920.30">
    <property type="match status" value="1"/>
</dbReference>
<keyword evidence="11" id="KW-0505">Motor protein</keyword>
<evidence type="ECO:0000259" key="19">
    <source>
        <dbReference type="Pfam" id="PF17852"/>
    </source>
</evidence>
<dbReference type="Pfam" id="PF25007">
    <property type="entry name" value="DYH2-5-8_CC"/>
    <property type="match status" value="1"/>
</dbReference>
<keyword evidence="4" id="KW-0493">Microtubule</keyword>
<dbReference type="InterPro" id="IPR056759">
    <property type="entry name" value="DYH2-5-8_CC"/>
</dbReference>
<sequence length="3177" mass="363736">MATSRGKKASAQPRPTRFSTVSLDIVSLRQFQQKLKEEREAKRAQLDERHSYILVTVADSLGLDKAEVEDAILEGTQIETMHAFLAADGTSQLLFFYQEPEASERDAVEHVRLGPAGNRSVKAGKAKVFVTSGSDLPLHGVCLIFTRSKTSQAVTELNIVQEVNFTRLDTSGKTNGHGLLHSMESLLSSIFIPALRNLNKGWGALDKLPSKNQPKTDLLNTLDSFVSVLAGAQESLDDKVSLKPCETYDLETIQGPSDYAAVAGSTDALKAIEDCGAVWIKQIEQVLAESEQMRREADDIGPRAELDHWKKRMSKFNFLLDQIKGSEVKAVLGVLHVAKSKTLKTWQELDRRITDNANEAKDNVKFLYTLEKFCDPLYNSDPVGMLEGIPGLINAIRMIHSISRYYNTNERMTSLFVKITNQMITACKSYITDQSCETIWTQDTNFVIKKLRDCLRLNEDYQRHFHKTKQKLEDMPQERKFEFSEMYIFGKFDTFARRLRKIIDMFETMETYSHLQDSKVEGMELMSNKFQVIVTQMRKRPYDYLDQRKTDFDQDFEDFKRQINELHTTICNFMDQRFERISSTQRALSLLKKFESLNLPNMGIQDKYQRILSHYAKDIDNVSKTYQKNKSDPPVARDLPPIAGKIAWARQLFRRIQEPMEAFQQHPVILQTAEARKIIKNYNKLAKVLLEFEMLYHRGWLRQVEAAKSGMQASLLVRHPETKDLYVNFDPQILTLIRETECMARLGLDIPPAAKRLRAKQTHFKENYNALNMLLVENSRVRAKIPVAFEQLMVPHIEKVDLAMDPGLTKLTWTSINIPEYVDGVYAALADLELLMDRANDLVEFRINAVLHDITSTTLCELPDEEPWTVDHFLDNTQALCARGSQTLQSKSINVEDAANELIEMLCSLGDEEGEAEDKDEADEDDTEQHDTSPGSRGASRASRAGSKLSRPQSTRPDLAAKRRQQRENMKEAAEELLAHFSHRNLDALVKVTRNTLEGMRKRITSSSMVHYIGGKDSAEAKRDHRPFFKCNAVLAIPTIVMQPALDEVQQVVNKAAQAVLNVFKGISQWDKDPRFISQSQKSNQELKSSSAFEPSLERRSSVISNAPSDTSRSDTLSRSGRFKEEDKTAAFQVQAQPKNFFLRVQENKEISKLVSLLSTAINSTKKDVQNALEKFSHYHVIWEKDREEELAEFMKQDPRLSEFEAQILHYEELEAQINGEAEYYNVGPIALFTETLKFGLTTETKAWRLHFGKVANNKYKSDMENIFSFVEELNKRLTRPIKDLDDIRFAMSGLKEIRENEIRVDMSIGPIEESYAMLNKHDLPVAKEETERVDTLRYSWQKLQTQASQVSSHLITIQPGFKSELIENVKLFQTETADFYGDYHEGGPMVPGVAPREASDRLIIFQNRFDTLYRKYITYTGGEELFGLSVTDYPELIGIKKELNLLQKLYGLYNDVIDSVNGYYDILWVDVDIEKINTELQDFQTRCRKLPRALKEWQAFDDLRTTVDDFNEMVPLLELMANKAMKPRHWQRMQETTGHVFDVEGENFTLRNILEAPLLKYKEEIEDICISAVKEKDIEAKLKQVIAEWSSHDFTFGTFKNRGELLLRGDSTGEIVSLMEDSLMVLSSLMSNRYNTPFKKKIQLWVQNLSNSSEIIENWMTVQNLWVYLEAVFVGGDIAKQLPQEAKRFSNIDKSWIKIMTRAHETPNVVNCCVGDDTLNQLLPHLLEQLELCQKSLTGYLEKKRLLFPRFFFVSDPALLEILGQASDPHTIQSHLLSVFDNIKTVKFHEKQYDLILSVHSSEGETVELQKSVKADGNVEVWLMSLMKMAHHSMHCVIRTAAMAIQDSSFQLLEFLNMFPAQVGLLGIQLIWTRDSTEALKNAKYDRKVMQQTNQLFLELLNTLIDQTTRDLTKVERTKFETLITIHVHQRDIFDDLCRQHIKSPVDFEWQKQTRFYFNEDTDKCLISITDVDFEYQNEFLGCTERLVITPLTDRCYITLSQALGMSMGGAPAGPAGTGKTETTKDMGRCLGKFVVVFNCSDQMDFRGLGRIYKGLAQSGSWGCFDEFNRIDLPVLSVAAQQIAIILVCKKERKKQFIFTDGDTVHMNFEFGLFLTMVHYDFGLRNILSVLRTLGSNKRANPNDTEPTIVMRVLRDMNLSKLVDQDEPLFLSLINDLFPGIALDKGGYPELEGAIQSQVQDAKLVNHPSWKLKIIQLFETQRVRHGMMTLGPSGTGKTCCIRILMKAMTDCGEPHREMRMNPKAITAPQMFGRLDVATNDWTDGIFSTLWRRTLRAKKGEHIWLVLDGPVDAIWIENLNSVLDDNKTLTLANGDRIPMAANCKIIFEPHNIDNASPATVSRNGMVYMSSSGLDWKPILQGWLNHRPAAEGSVIMPLFEGSFPEVLRYAQQNLTFKMDVLEAFIIRQACDLMQGLIPSKDDKDGGAISRDHYERIYIFTLMWSVGAFLEIDDRVKMEEFIRKHESIRLKLPDIPSDSDYTMFDFMVDTNGEWSHWNTKVETYHYPSDTTPEYSSILVPNVDNIRSDFLIQTIAKQEKAVLLIGEQGTAKTVMINGYMAKYNQELHMTKALNFSSATTPLLFQRTLESYVEKRMGSTYGPPAGKKMTVFIDDINMPVINEWGDQVGNEIVRQLMEMRGFYNLEKPGDFTNIVDVQFMAAMIQPGGGRNDIPQRLKRQFAIFNCTLPSNLSIDKIFSVIGCGHYCSQREFSKDVIDLVAKLVPVTRRLWQLTKIKMLPTPAKFHYIFNLRDLSRIWQGMINTIAEVVTSVPTLLGLWKHECCRVIADRFTGPEDYNWYTKTMLRVVNEEFGEEHGAMIESTHYFVDFLRFTNPEDVLWFEKTISRVANEDLSEELAQNVTDHAYFMDFMRDAPEATGEEPEDADFDNPKIYEPIENFDQLKERLSMFMTQHNESIRGAGMDLVFFQDAMIHLIKISRIIRTPRGNALLVGVGGSGKQSLTKLASFIAGYKTFQITLTRSYNVSNLLEDLKYLYRVAGQQGKGITFIFTDNEIKEEGFLEYLNNVLSSGVVSNLFARDEMDEVIQELIPVMKKEFPRRPPSIENLNEYFLTRTRQNLHVVLCFSPVGEKFRSRALKFPGLISGCTMDWFQRWPRDALIAVADHFLSKFDIECTPEVKKQLIHNMGVIHDGVAESCTHYFQ</sequence>
<feature type="compositionally biased region" description="Acidic residues" evidence="14">
    <location>
        <begin position="912"/>
        <end position="928"/>
    </location>
</feature>
<feature type="compositionally biased region" description="Low complexity" evidence="14">
    <location>
        <begin position="935"/>
        <end position="947"/>
    </location>
</feature>
<dbReference type="STRING" id="283909.R7TZM5"/>
<dbReference type="Gene3D" id="1.10.472.130">
    <property type="match status" value="1"/>
</dbReference>
<dbReference type="FunFam" id="3.40.50.300:FF:000063">
    <property type="entry name" value="dynein heavy chain 6, axonemal"/>
    <property type="match status" value="1"/>
</dbReference>
<dbReference type="GO" id="GO:0005524">
    <property type="term" value="F:ATP binding"/>
    <property type="evidence" value="ECO:0007669"/>
    <property type="project" value="UniProtKB-KW"/>
</dbReference>
<evidence type="ECO:0000256" key="2">
    <source>
        <dbReference type="ARBA" id="ARBA00008887"/>
    </source>
</evidence>
<dbReference type="Gene3D" id="1.20.140.100">
    <property type="entry name" value="Dynein heavy chain, N-terminal domain 2"/>
    <property type="match status" value="1"/>
</dbReference>
<dbReference type="Pfam" id="PF17857">
    <property type="entry name" value="AAA_lid_1"/>
    <property type="match status" value="1"/>
</dbReference>
<dbReference type="InterPro" id="IPR042228">
    <property type="entry name" value="Dynein_linker_3"/>
</dbReference>
<dbReference type="Proteomes" id="UP000014760">
    <property type="component" value="Unassembled WGS sequence"/>
</dbReference>
<evidence type="ECO:0000256" key="6">
    <source>
        <dbReference type="ARBA" id="ARBA00022741"/>
    </source>
</evidence>
<evidence type="ECO:0000313" key="24">
    <source>
        <dbReference type="Proteomes" id="UP000014760"/>
    </source>
</evidence>
<dbReference type="SUPFAM" id="SSF52540">
    <property type="entry name" value="P-loop containing nucleoside triphosphate hydrolases"/>
    <property type="match status" value="4"/>
</dbReference>
<dbReference type="GO" id="GO:0005858">
    <property type="term" value="C:axonemal dynein complex"/>
    <property type="evidence" value="ECO:0007669"/>
    <property type="project" value="TreeGrafter"/>
</dbReference>
<dbReference type="PANTHER" id="PTHR46532:SF13">
    <property type="entry name" value="CYTOPLASMIC DYNEIN 1 HEAVY CHAIN 1"/>
    <property type="match status" value="1"/>
</dbReference>
<dbReference type="FunFam" id="1.20.140.100:FF:000003">
    <property type="entry name" value="Dynein, axonemal, heavy chain 5"/>
    <property type="match status" value="1"/>
</dbReference>
<evidence type="ECO:0000256" key="14">
    <source>
        <dbReference type="SAM" id="MobiDB-lite"/>
    </source>
</evidence>
<comment type="similarity">
    <text evidence="2">Belongs to the dynein heavy chain family.</text>
</comment>
<dbReference type="Pfam" id="PF12780">
    <property type="entry name" value="AAA_8"/>
    <property type="match status" value="1"/>
</dbReference>
<keyword evidence="10" id="KW-0969">Cilium</keyword>
<feature type="domain" description="Dynein heavy chain tail" evidence="15">
    <location>
        <begin position="270"/>
        <end position="821"/>
    </location>
</feature>
<feature type="domain" description="Dynein heavy chain linker" evidence="16">
    <location>
        <begin position="1440"/>
        <end position="1841"/>
    </location>
</feature>
<reference evidence="22 24" key="2">
    <citation type="journal article" date="2013" name="Nature">
        <title>Insights into bilaterian evolution from three spiralian genomes.</title>
        <authorList>
            <person name="Simakov O."/>
            <person name="Marletaz F."/>
            <person name="Cho S.J."/>
            <person name="Edsinger-Gonzales E."/>
            <person name="Havlak P."/>
            <person name="Hellsten U."/>
            <person name="Kuo D.H."/>
            <person name="Larsson T."/>
            <person name="Lv J."/>
            <person name="Arendt D."/>
            <person name="Savage R."/>
            <person name="Osoegawa K."/>
            <person name="de Jong P."/>
            <person name="Grimwood J."/>
            <person name="Chapman J.A."/>
            <person name="Shapiro H."/>
            <person name="Aerts A."/>
            <person name="Otillar R.P."/>
            <person name="Terry A.Y."/>
            <person name="Boore J.L."/>
            <person name="Grigoriev I.V."/>
            <person name="Lindberg D.R."/>
            <person name="Seaver E.C."/>
            <person name="Weisblat D.A."/>
            <person name="Putnam N.H."/>
            <person name="Rokhsar D.S."/>
        </authorList>
    </citation>
    <scope>NUCLEOTIDE SEQUENCE</scope>
    <source>
        <strain evidence="22 24">I ESC-2004</strain>
    </source>
</reference>
<feature type="domain" description="Dynein heavy chain hydrolytic ATP-binding dynein motor region" evidence="17">
    <location>
        <begin position="1977"/>
        <end position="2118"/>
    </location>
</feature>
<feature type="compositionally biased region" description="Polar residues" evidence="14">
    <location>
        <begin position="1080"/>
        <end position="1093"/>
    </location>
</feature>
<evidence type="ECO:0000259" key="18">
    <source>
        <dbReference type="Pfam" id="PF12780"/>
    </source>
</evidence>
<evidence type="ECO:0000256" key="10">
    <source>
        <dbReference type="ARBA" id="ARBA00023069"/>
    </source>
</evidence>
<evidence type="ECO:0000256" key="13">
    <source>
        <dbReference type="ARBA" id="ARBA00023273"/>
    </source>
</evidence>
<keyword evidence="3" id="KW-0963">Cytoplasm</keyword>
<dbReference type="GO" id="GO:0007018">
    <property type="term" value="P:microtubule-based movement"/>
    <property type="evidence" value="ECO:0007669"/>
    <property type="project" value="InterPro"/>
</dbReference>
<feature type="region of interest" description="Disordered" evidence="14">
    <location>
        <begin position="912"/>
        <end position="971"/>
    </location>
</feature>
<evidence type="ECO:0000259" key="20">
    <source>
        <dbReference type="Pfam" id="PF17857"/>
    </source>
</evidence>
<keyword evidence="6" id="KW-0547">Nucleotide-binding</keyword>
<evidence type="ECO:0000259" key="16">
    <source>
        <dbReference type="Pfam" id="PF08393"/>
    </source>
</evidence>
<dbReference type="Gene3D" id="1.20.58.1120">
    <property type="match status" value="1"/>
</dbReference>
<dbReference type="EnsemblMetazoa" id="CapteT203193">
    <property type="protein sequence ID" value="CapteP203193"/>
    <property type="gene ID" value="CapteG203193"/>
</dbReference>
<dbReference type="InterPro" id="IPR013594">
    <property type="entry name" value="Dynein_heavy_tail"/>
</dbReference>
<reference evidence="23" key="3">
    <citation type="submission" date="2015-06" db="UniProtKB">
        <authorList>
            <consortium name="EnsemblMetazoa"/>
        </authorList>
    </citation>
    <scope>IDENTIFICATION</scope>
</reference>
<name>R7TZM5_CAPTE</name>
<feature type="region of interest" description="Disordered" evidence="14">
    <location>
        <begin position="1080"/>
        <end position="1122"/>
    </location>
</feature>
<evidence type="ECO:0000259" key="21">
    <source>
        <dbReference type="Pfam" id="PF25007"/>
    </source>
</evidence>
<dbReference type="InterPro" id="IPR035699">
    <property type="entry name" value="AAA_6"/>
</dbReference>
<dbReference type="OrthoDB" id="286107at2759"/>
<comment type="subcellular location">
    <subcellularLocation>
        <location evidence="1">Cytoplasm</location>
        <location evidence="1">Cytoskeleton</location>
        <location evidence="1">Cilium axoneme</location>
    </subcellularLocation>
</comment>
<protein>
    <recommendedName>
        <fullName evidence="25">Dynein heavy chain 5, axonemal-like</fullName>
    </recommendedName>
</protein>
<dbReference type="FunFam" id="1.20.58.1120:FF:000004">
    <property type="entry name" value="Dynein axonemal heavy chain 5"/>
    <property type="match status" value="1"/>
</dbReference>
<dbReference type="EMBL" id="KB308724">
    <property type="protein sequence ID" value="ELT96831.1"/>
    <property type="molecule type" value="Genomic_DNA"/>
</dbReference>
<dbReference type="InterPro" id="IPR027417">
    <property type="entry name" value="P-loop_NTPase"/>
</dbReference>
<dbReference type="EMBL" id="AMQN01000231">
    <property type="status" value="NOT_ANNOTATED_CDS"/>
    <property type="molecule type" value="Genomic_DNA"/>
</dbReference>
<keyword evidence="24" id="KW-1185">Reference proteome</keyword>
<evidence type="ECO:0000256" key="12">
    <source>
        <dbReference type="ARBA" id="ARBA00023212"/>
    </source>
</evidence>
<evidence type="ECO:0000313" key="23">
    <source>
        <dbReference type="EnsemblMetazoa" id="CapteP203193"/>
    </source>
</evidence>
<feature type="non-terminal residue" evidence="22">
    <location>
        <position position="3177"/>
    </location>
</feature>
<dbReference type="InterPro" id="IPR041466">
    <property type="entry name" value="Dynein_AAA5_ext"/>
</dbReference>
<feature type="domain" description="Dynein heavy chain AAA 5 extension" evidence="19">
    <location>
        <begin position="2395"/>
        <end position="2516"/>
    </location>
</feature>
<dbReference type="InterPro" id="IPR042222">
    <property type="entry name" value="Dynein_2_N"/>
</dbReference>
<keyword evidence="13" id="KW-0966">Cell projection</keyword>
<evidence type="ECO:0000256" key="11">
    <source>
        <dbReference type="ARBA" id="ARBA00023175"/>
    </source>
</evidence>
<keyword evidence="7" id="KW-0067">ATP-binding</keyword>
<evidence type="ECO:0000256" key="7">
    <source>
        <dbReference type="ARBA" id="ARBA00022840"/>
    </source>
</evidence>
<feature type="domain" description="Dynein heavy chain AAA module D4" evidence="18">
    <location>
        <begin position="2938"/>
        <end position="3176"/>
    </location>
</feature>
<feature type="domain" description="Dynein heavy chain hydrolytic ATP-binding dynein motor region" evidence="17">
    <location>
        <begin position="2120"/>
        <end position="2239"/>
    </location>
</feature>
<dbReference type="Gene3D" id="1.10.287.2620">
    <property type="match status" value="1"/>
</dbReference>
<evidence type="ECO:0000259" key="17">
    <source>
        <dbReference type="Pfam" id="PF12774"/>
    </source>
</evidence>
<dbReference type="Gene3D" id="3.20.180.20">
    <property type="entry name" value="Dynein heavy chain, N-terminal domain 2"/>
    <property type="match status" value="1"/>
</dbReference>
<dbReference type="FunFam" id="1.10.472.130:FF:000009">
    <property type="entry name" value="Dynein heavy chain 5, axonemal"/>
    <property type="match status" value="1"/>
</dbReference>
<dbReference type="InterPro" id="IPR024317">
    <property type="entry name" value="Dynein_heavy_chain_D4_dom"/>
</dbReference>
<dbReference type="Gene3D" id="3.40.50.300">
    <property type="entry name" value="P-loop containing nucleotide triphosphate hydrolases"/>
    <property type="match status" value="4"/>
</dbReference>
<dbReference type="FunFam" id="3.40.50.300:FF:001221">
    <property type="entry name" value="Axonemal dynein heavy chain 8"/>
    <property type="match status" value="1"/>
</dbReference>
<keyword evidence="12" id="KW-0206">Cytoskeleton</keyword>
<proteinExistence type="inferred from homology"/>
<dbReference type="FunFam" id="3.40.50.300:FF:000543">
    <property type="entry name" value="Dynein axonemal heavy chain 5"/>
    <property type="match status" value="1"/>
</dbReference>
<keyword evidence="9" id="KW-0175">Coiled coil</keyword>
<dbReference type="PANTHER" id="PTHR46532">
    <property type="entry name" value="MALE FERTILITY FACTOR KL5"/>
    <property type="match status" value="1"/>
</dbReference>
<feature type="domain" description="Dynein axonemal heavy chain 2/5/8 coiled-coil" evidence="21">
    <location>
        <begin position="1258"/>
        <end position="1356"/>
    </location>
</feature>
<keyword evidence="8" id="KW-0243">Dynein</keyword>
<evidence type="ECO:0000313" key="22">
    <source>
        <dbReference type="EMBL" id="ELT96831.1"/>
    </source>
</evidence>
<dbReference type="InterPro" id="IPR041589">
    <property type="entry name" value="DNAH3_AAA_lid_1"/>
</dbReference>
<accession>R7TZM5</accession>
<dbReference type="InterPro" id="IPR026983">
    <property type="entry name" value="DHC"/>
</dbReference>
<dbReference type="GO" id="GO:0031514">
    <property type="term" value="C:motile cilium"/>
    <property type="evidence" value="ECO:0007669"/>
    <property type="project" value="UniProtKB-ARBA"/>
</dbReference>
<dbReference type="Pfam" id="PF12775">
    <property type="entry name" value="AAA_7"/>
    <property type="match status" value="1"/>
</dbReference>
<dbReference type="GO" id="GO:0045505">
    <property type="term" value="F:dynein intermediate chain binding"/>
    <property type="evidence" value="ECO:0007669"/>
    <property type="project" value="InterPro"/>
</dbReference>
<dbReference type="FunFam" id="3.20.180.20:FF:000001">
    <property type="entry name" value="Dynein axonemal heavy chain 5"/>
    <property type="match status" value="1"/>
</dbReference>
<dbReference type="InterPro" id="IPR013602">
    <property type="entry name" value="Dynein_heavy_linker"/>
</dbReference>
<feature type="domain" description="Dynein heavy chain 3 AAA+ lid" evidence="20">
    <location>
        <begin position="2746"/>
        <end position="2828"/>
    </location>
</feature>
<keyword evidence="5" id="KW-0677">Repeat</keyword>
<gene>
    <name evidence="22" type="ORF">CAPTEDRAFT_203193</name>
</gene>
<reference evidence="24" key="1">
    <citation type="submission" date="2012-12" db="EMBL/GenBank/DDBJ databases">
        <authorList>
            <person name="Hellsten U."/>
            <person name="Grimwood J."/>
            <person name="Chapman J.A."/>
            <person name="Shapiro H."/>
            <person name="Aerts A."/>
            <person name="Otillar R.P."/>
            <person name="Terry A.Y."/>
            <person name="Boore J.L."/>
            <person name="Simakov O."/>
            <person name="Marletaz F."/>
            <person name="Cho S.-J."/>
            <person name="Edsinger-Gonzales E."/>
            <person name="Havlak P."/>
            <person name="Kuo D.-H."/>
            <person name="Larsson T."/>
            <person name="Lv J."/>
            <person name="Arendt D."/>
            <person name="Savage R."/>
            <person name="Osoegawa K."/>
            <person name="de Jong P."/>
            <person name="Lindberg D.R."/>
            <person name="Seaver E.C."/>
            <person name="Weisblat D.A."/>
            <person name="Putnam N.H."/>
            <person name="Grigoriev I.V."/>
            <person name="Rokhsar D.S."/>
        </authorList>
    </citation>
    <scope>NUCLEOTIDE SEQUENCE</scope>
    <source>
        <strain evidence="24">I ESC-2004</strain>
    </source>
</reference>
<dbReference type="Pfam" id="PF08385">
    <property type="entry name" value="DHC_N1"/>
    <property type="match status" value="1"/>
</dbReference>
<evidence type="ECO:0000256" key="1">
    <source>
        <dbReference type="ARBA" id="ARBA00004430"/>
    </source>
</evidence>
<dbReference type="HOGENOM" id="CLU_000038_9_1_1"/>
<dbReference type="FunFam" id="1.10.287.2620:FF:000003">
    <property type="entry name" value="Dynein, axonemal, heavy chain 5"/>
    <property type="match status" value="1"/>
</dbReference>
<dbReference type="OMA" id="DRTIAQX"/>